<protein>
    <submittedName>
        <fullName evidence="1">Uncharacterized protein</fullName>
    </submittedName>
</protein>
<dbReference type="EMBL" id="ABJB010000490">
    <property type="status" value="NOT_ANNOTATED_CDS"/>
    <property type="molecule type" value="Genomic_DNA"/>
</dbReference>
<organism evidence="1 2">
    <name type="scientific">Ixodes scapularis</name>
    <name type="common">Black-legged tick</name>
    <name type="synonym">Deer tick</name>
    <dbReference type="NCBI Taxonomy" id="6945"/>
    <lineage>
        <taxon>Eukaryota</taxon>
        <taxon>Metazoa</taxon>
        <taxon>Ecdysozoa</taxon>
        <taxon>Arthropoda</taxon>
        <taxon>Chelicerata</taxon>
        <taxon>Arachnida</taxon>
        <taxon>Acari</taxon>
        <taxon>Parasitiformes</taxon>
        <taxon>Ixodida</taxon>
        <taxon>Ixodoidea</taxon>
        <taxon>Ixodidae</taxon>
        <taxon>Ixodinae</taxon>
        <taxon>Ixodes</taxon>
    </lineage>
</organism>
<sequence length="166" mass="19353">MQGSKSKGNTENLPPCDEAFDRKMIKWHNFYREKHGVRKVVPDLELCRYAQQWANYLAKKDTFRHRSKSPYGENIYMSFSSKPNHRASAKKAVKSWYDEIKFYSFKRPRFSGKTGHFTQVVWKNCRKVGSGRAKSASGKSIVVSNYSPRGNNIRRMRKNVLPPIET</sequence>
<dbReference type="PRINTS" id="PR00837">
    <property type="entry name" value="V5TPXLIKE"/>
</dbReference>
<evidence type="ECO:0000313" key="1">
    <source>
        <dbReference type="EnsemblMetazoa" id="ISCW019176-PA"/>
    </source>
</evidence>
<dbReference type="VEuPathDB" id="VectorBase:ISCI019176"/>
<dbReference type="CDD" id="cd05382">
    <property type="entry name" value="CAP_GAPR1-like"/>
    <property type="match status" value="1"/>
</dbReference>
<dbReference type="GO" id="GO:0005615">
    <property type="term" value="C:extracellular space"/>
    <property type="evidence" value="ECO:0000318"/>
    <property type="project" value="GO_Central"/>
</dbReference>
<dbReference type="InterPro" id="IPR002413">
    <property type="entry name" value="V5_allergen-like"/>
</dbReference>
<dbReference type="OrthoDB" id="6433391at2759"/>
<dbReference type="InterPro" id="IPR014044">
    <property type="entry name" value="CAP_dom"/>
</dbReference>
<dbReference type="SUPFAM" id="SSF55797">
    <property type="entry name" value="PR-1-like"/>
    <property type="match status" value="1"/>
</dbReference>
<dbReference type="VEuPathDB" id="VectorBase:ISCW019176"/>
<dbReference type="Gene3D" id="3.40.33.10">
    <property type="entry name" value="CAP"/>
    <property type="match status" value="1"/>
</dbReference>
<dbReference type="FunFam" id="3.40.33.10:FF:000010">
    <property type="entry name" value="Predicted protein"/>
    <property type="match status" value="1"/>
</dbReference>
<keyword evidence="2" id="KW-1185">Reference proteome</keyword>
<dbReference type="InParanoid" id="A0A1S4LU07"/>
<evidence type="ECO:0000313" key="2">
    <source>
        <dbReference type="Proteomes" id="UP000001555"/>
    </source>
</evidence>
<dbReference type="PANTHER" id="PTHR10334">
    <property type="entry name" value="CYSTEINE-RICH SECRETORY PROTEIN-RELATED"/>
    <property type="match status" value="1"/>
</dbReference>
<dbReference type="EMBL" id="ABJB010334551">
    <property type="status" value="NOT_ANNOTATED_CDS"/>
    <property type="molecule type" value="Genomic_DNA"/>
</dbReference>
<dbReference type="EMBL" id="ABJB010686386">
    <property type="status" value="NOT_ANNOTATED_CDS"/>
    <property type="molecule type" value="Genomic_DNA"/>
</dbReference>
<dbReference type="Proteomes" id="UP000001555">
    <property type="component" value="Unassembled WGS sequence"/>
</dbReference>
<reference evidence="1" key="2">
    <citation type="submission" date="2020-05" db="UniProtKB">
        <authorList>
            <consortium name="EnsemblMetazoa"/>
        </authorList>
    </citation>
    <scope>IDENTIFICATION</scope>
    <source>
        <strain evidence="1">wikel</strain>
    </source>
</reference>
<name>A0A1S4LU07_IXOSC</name>
<dbReference type="EnsemblMetazoa" id="ISCW019176-RA">
    <property type="protein sequence ID" value="ISCW019176-PA"/>
    <property type="gene ID" value="ISCW019176"/>
</dbReference>
<dbReference type="InterPro" id="IPR001283">
    <property type="entry name" value="CRISP-related"/>
</dbReference>
<dbReference type="InterPro" id="IPR034113">
    <property type="entry name" value="SCP_GAPR1-like"/>
</dbReference>
<dbReference type="Pfam" id="PF00188">
    <property type="entry name" value="CAP"/>
    <property type="match status" value="1"/>
</dbReference>
<dbReference type="InterPro" id="IPR035940">
    <property type="entry name" value="CAP_sf"/>
</dbReference>
<accession>A0A1S4LU07</accession>
<reference evidence="2" key="1">
    <citation type="submission" date="2008-03" db="EMBL/GenBank/DDBJ databases">
        <title>Annotation of Ixodes scapularis.</title>
        <authorList>
            <consortium name="Ixodes scapularis Genome Project Consortium"/>
            <person name="Caler E."/>
            <person name="Hannick L.I."/>
            <person name="Bidwell S."/>
            <person name="Joardar V."/>
            <person name="Thiagarajan M."/>
            <person name="Amedeo P."/>
            <person name="Galinsky K.J."/>
            <person name="Schobel S."/>
            <person name="Inman J."/>
            <person name="Hostetler J."/>
            <person name="Miller J."/>
            <person name="Hammond M."/>
            <person name="Megy K."/>
            <person name="Lawson D."/>
            <person name="Kodira C."/>
            <person name="Sutton G."/>
            <person name="Meyer J."/>
            <person name="Hill C.A."/>
            <person name="Birren B."/>
            <person name="Nene V."/>
            <person name="Collins F."/>
            <person name="Alarcon-Chaidez F."/>
            <person name="Wikel S."/>
            <person name="Strausberg R."/>
        </authorList>
    </citation>
    <scope>NUCLEOTIDE SEQUENCE [LARGE SCALE GENOMIC DNA]</scope>
    <source>
        <strain evidence="2">Wikel</strain>
    </source>
</reference>
<proteinExistence type="predicted"/>
<dbReference type="SMART" id="SM00198">
    <property type="entry name" value="SCP"/>
    <property type="match status" value="1"/>
</dbReference>
<dbReference type="PRINTS" id="PR00838">
    <property type="entry name" value="V5ALLERGEN"/>
</dbReference>
<dbReference type="VEuPathDB" id="VectorBase:ISCP_035748"/>
<dbReference type="AlphaFoldDB" id="A0A1S4LU07"/>